<proteinExistence type="predicted"/>
<gene>
    <name evidence="1" type="ORF">S03H2_56249</name>
</gene>
<accession>X1IVT4</accession>
<reference evidence="1" key="1">
    <citation type="journal article" date="2014" name="Front. Microbiol.">
        <title>High frequency of phylogenetically diverse reductive dehalogenase-homologous genes in deep subseafloor sedimentary metagenomes.</title>
        <authorList>
            <person name="Kawai M."/>
            <person name="Futagami T."/>
            <person name="Toyoda A."/>
            <person name="Takaki Y."/>
            <person name="Nishi S."/>
            <person name="Hori S."/>
            <person name="Arai W."/>
            <person name="Tsubouchi T."/>
            <person name="Morono Y."/>
            <person name="Uchiyama I."/>
            <person name="Ito T."/>
            <person name="Fujiyama A."/>
            <person name="Inagaki F."/>
            <person name="Takami H."/>
        </authorList>
    </citation>
    <scope>NUCLEOTIDE SEQUENCE</scope>
    <source>
        <strain evidence="1">Expedition CK06-06</strain>
    </source>
</reference>
<dbReference type="EMBL" id="BARU01035970">
    <property type="protein sequence ID" value="GAH86531.1"/>
    <property type="molecule type" value="Genomic_DNA"/>
</dbReference>
<name>X1IVT4_9ZZZZ</name>
<protein>
    <submittedName>
        <fullName evidence="1">Uncharacterized protein</fullName>
    </submittedName>
</protein>
<evidence type="ECO:0000313" key="1">
    <source>
        <dbReference type="EMBL" id="GAH86531.1"/>
    </source>
</evidence>
<comment type="caution">
    <text evidence="1">The sequence shown here is derived from an EMBL/GenBank/DDBJ whole genome shotgun (WGS) entry which is preliminary data.</text>
</comment>
<organism evidence="1">
    <name type="scientific">marine sediment metagenome</name>
    <dbReference type="NCBI Taxonomy" id="412755"/>
    <lineage>
        <taxon>unclassified sequences</taxon>
        <taxon>metagenomes</taxon>
        <taxon>ecological metagenomes</taxon>
    </lineage>
</organism>
<dbReference type="AlphaFoldDB" id="X1IVT4"/>
<sequence>MEEIMEETDWDEVVSTLEALIGDVKEASGGLCNAKFFDASRRLNEDALPVLAKLLSIAEAHIESPYEIPDF</sequence>